<sequence>LKTNTNSAEPEHIYPIRAWTQYRSISGLHTTDTQDEGMYGLSRDPERHGRVSDRELCGEFDEARSYSNFQTHPVWALGWSTPCKKLKFVLTISKACYLVGGAAG</sequence>
<protein>
    <submittedName>
        <fullName evidence="2">Uncharacterized protein</fullName>
    </submittedName>
</protein>
<dbReference type="AlphaFoldDB" id="A0A268RK82"/>
<name>A0A268RK82_SHOCL</name>
<accession>A0A268RK82</accession>
<evidence type="ECO:0000313" key="2">
    <source>
        <dbReference type="EMBL" id="PAF20639.1"/>
    </source>
</evidence>
<organism evidence="2 3">
    <name type="scientific">Shouchella clausii</name>
    <name type="common">Alkalihalobacillus clausii</name>
    <dbReference type="NCBI Taxonomy" id="79880"/>
    <lineage>
        <taxon>Bacteria</taxon>
        <taxon>Bacillati</taxon>
        <taxon>Bacillota</taxon>
        <taxon>Bacilli</taxon>
        <taxon>Bacillales</taxon>
        <taxon>Bacillaceae</taxon>
        <taxon>Shouchella</taxon>
    </lineage>
</organism>
<dbReference type="Proteomes" id="UP000216133">
    <property type="component" value="Unassembled WGS sequence"/>
</dbReference>
<evidence type="ECO:0000256" key="1">
    <source>
        <dbReference type="SAM" id="MobiDB-lite"/>
    </source>
</evidence>
<feature type="non-terminal residue" evidence="2">
    <location>
        <position position="1"/>
    </location>
</feature>
<feature type="region of interest" description="Disordered" evidence="1">
    <location>
        <begin position="31"/>
        <end position="50"/>
    </location>
</feature>
<evidence type="ECO:0000313" key="3">
    <source>
        <dbReference type="Proteomes" id="UP000216133"/>
    </source>
</evidence>
<comment type="caution">
    <text evidence="2">The sequence shown here is derived from an EMBL/GenBank/DDBJ whole genome shotgun (WGS) entry which is preliminary data.</text>
</comment>
<dbReference type="EMBL" id="NPBS01000252">
    <property type="protein sequence ID" value="PAF20639.1"/>
    <property type="molecule type" value="Genomic_DNA"/>
</dbReference>
<reference evidence="2 3" key="1">
    <citation type="submission" date="2017-07" db="EMBL/GenBank/DDBJ databases">
        <title>Isolation and whole genome analysis of endospore-forming bacteria from heroin.</title>
        <authorList>
            <person name="Kalinowski J."/>
            <person name="Ahrens B."/>
            <person name="Al-Dilaimi A."/>
            <person name="Winkler A."/>
            <person name="Wibberg D."/>
            <person name="Schleenbecker U."/>
            <person name="Ruckert C."/>
            <person name="Wolfel R."/>
            <person name="Grass G."/>
        </authorList>
    </citation>
    <scope>NUCLEOTIDE SEQUENCE [LARGE SCALE GENOMIC DNA]</scope>
    <source>
        <strain evidence="2 3">7523-2</strain>
    </source>
</reference>
<gene>
    <name evidence="2" type="ORF">CHH61_22990</name>
</gene>
<proteinExistence type="predicted"/>